<sequence>MSSDIDDHSINSWVLGPKCLDPDPTLMDDIQYDADVSANTSDDDDHNGDSKQFHQFGASVRKTLEAKLDICAHQMNVSSDEMDSWKEKVEQEDARFEQLIAEAQEVQEMCTELNRAVVKCDLAEASCRVAFGRWKEAIEKFQMWERFYETIWSLLRKVDGLMASVDIVMADIDCELMDLDEEPAASSTDSCSA</sequence>
<protein>
    <submittedName>
        <fullName evidence="2">Uncharacterized protein</fullName>
    </submittedName>
</protein>
<reference evidence="2" key="1">
    <citation type="journal article" date="2020" name="Stud. Mycol.">
        <title>101 Dothideomycetes genomes: a test case for predicting lifestyles and emergence of pathogens.</title>
        <authorList>
            <person name="Haridas S."/>
            <person name="Albert R."/>
            <person name="Binder M."/>
            <person name="Bloem J."/>
            <person name="Labutti K."/>
            <person name="Salamov A."/>
            <person name="Andreopoulos B."/>
            <person name="Baker S."/>
            <person name="Barry K."/>
            <person name="Bills G."/>
            <person name="Bluhm B."/>
            <person name="Cannon C."/>
            <person name="Castanera R."/>
            <person name="Culley D."/>
            <person name="Daum C."/>
            <person name="Ezra D."/>
            <person name="Gonzalez J."/>
            <person name="Henrissat B."/>
            <person name="Kuo A."/>
            <person name="Liang C."/>
            <person name="Lipzen A."/>
            <person name="Lutzoni F."/>
            <person name="Magnuson J."/>
            <person name="Mondo S."/>
            <person name="Nolan M."/>
            <person name="Ohm R."/>
            <person name="Pangilinan J."/>
            <person name="Park H.-J."/>
            <person name="Ramirez L."/>
            <person name="Alfaro M."/>
            <person name="Sun H."/>
            <person name="Tritt A."/>
            <person name="Yoshinaga Y."/>
            <person name="Zwiers L.-H."/>
            <person name="Turgeon B."/>
            <person name="Goodwin S."/>
            <person name="Spatafora J."/>
            <person name="Crous P."/>
            <person name="Grigoriev I."/>
        </authorList>
    </citation>
    <scope>NUCLEOTIDE SEQUENCE</scope>
    <source>
        <strain evidence="2">CBS 115976</strain>
    </source>
</reference>
<dbReference type="Proteomes" id="UP000799302">
    <property type="component" value="Unassembled WGS sequence"/>
</dbReference>
<evidence type="ECO:0000313" key="3">
    <source>
        <dbReference type="Proteomes" id="UP000799302"/>
    </source>
</evidence>
<keyword evidence="3" id="KW-1185">Reference proteome</keyword>
<name>A0A6A6UD64_9PEZI</name>
<accession>A0A6A6UD64</accession>
<feature type="coiled-coil region" evidence="1">
    <location>
        <begin position="82"/>
        <end position="116"/>
    </location>
</feature>
<evidence type="ECO:0000313" key="2">
    <source>
        <dbReference type="EMBL" id="KAF2668854.1"/>
    </source>
</evidence>
<gene>
    <name evidence="2" type="ORF">BT63DRAFT_426114</name>
</gene>
<evidence type="ECO:0000256" key="1">
    <source>
        <dbReference type="SAM" id="Coils"/>
    </source>
</evidence>
<keyword evidence="1" id="KW-0175">Coiled coil</keyword>
<dbReference type="EMBL" id="MU004236">
    <property type="protein sequence ID" value="KAF2668854.1"/>
    <property type="molecule type" value="Genomic_DNA"/>
</dbReference>
<organism evidence="2 3">
    <name type="scientific">Microthyrium microscopicum</name>
    <dbReference type="NCBI Taxonomy" id="703497"/>
    <lineage>
        <taxon>Eukaryota</taxon>
        <taxon>Fungi</taxon>
        <taxon>Dikarya</taxon>
        <taxon>Ascomycota</taxon>
        <taxon>Pezizomycotina</taxon>
        <taxon>Dothideomycetes</taxon>
        <taxon>Dothideomycetes incertae sedis</taxon>
        <taxon>Microthyriales</taxon>
        <taxon>Microthyriaceae</taxon>
        <taxon>Microthyrium</taxon>
    </lineage>
</organism>
<dbReference type="AlphaFoldDB" id="A0A6A6UD64"/>
<proteinExistence type="predicted"/>